<protein>
    <submittedName>
        <fullName evidence="2">Uncharacterized protein</fullName>
    </submittedName>
</protein>
<accession>A0A0D3CVG2</accession>
<evidence type="ECO:0000313" key="3">
    <source>
        <dbReference type="Proteomes" id="UP000032141"/>
    </source>
</evidence>
<organism evidence="2 3">
    <name type="scientific">Brassica oleracea var. oleracea</name>
    <dbReference type="NCBI Taxonomy" id="109376"/>
    <lineage>
        <taxon>Eukaryota</taxon>
        <taxon>Viridiplantae</taxon>
        <taxon>Streptophyta</taxon>
        <taxon>Embryophyta</taxon>
        <taxon>Tracheophyta</taxon>
        <taxon>Spermatophyta</taxon>
        <taxon>Magnoliopsida</taxon>
        <taxon>eudicotyledons</taxon>
        <taxon>Gunneridae</taxon>
        <taxon>Pentapetalae</taxon>
        <taxon>rosids</taxon>
        <taxon>malvids</taxon>
        <taxon>Brassicales</taxon>
        <taxon>Brassicaceae</taxon>
        <taxon>Brassiceae</taxon>
        <taxon>Brassica</taxon>
    </lineage>
</organism>
<evidence type="ECO:0000256" key="1">
    <source>
        <dbReference type="SAM" id="MobiDB-lite"/>
    </source>
</evidence>
<feature type="compositionally biased region" description="Polar residues" evidence="1">
    <location>
        <begin position="1"/>
        <end position="23"/>
    </location>
</feature>
<dbReference type="AlphaFoldDB" id="A0A0D3CVG2"/>
<evidence type="ECO:0000313" key="2">
    <source>
        <dbReference type="EnsemblPlants" id="Bo6g079780.1"/>
    </source>
</evidence>
<dbReference type="Gramene" id="Bo6g079780.1">
    <property type="protein sequence ID" value="Bo6g079780.1"/>
    <property type="gene ID" value="Bo6g079780"/>
</dbReference>
<name>A0A0D3CVG2_BRAOL</name>
<sequence>MPFSGHSSSDPMTTPGSSASTKIVQKRYPDGLQNGGTGSDHQTQFTQPTYLRSLSSFTRSIFQINQSDPETRFTFTSIWAFPGFAHGTSN</sequence>
<proteinExistence type="predicted"/>
<dbReference type="Proteomes" id="UP000032141">
    <property type="component" value="Chromosome C6"/>
</dbReference>
<feature type="region of interest" description="Disordered" evidence="1">
    <location>
        <begin position="1"/>
        <end position="46"/>
    </location>
</feature>
<dbReference type="EnsemblPlants" id="Bo6g079780.1">
    <property type="protein sequence ID" value="Bo6g079780.1"/>
    <property type="gene ID" value="Bo6g079780"/>
</dbReference>
<dbReference type="HOGENOM" id="CLU_2545811_0_0_1"/>
<reference evidence="2 3" key="1">
    <citation type="journal article" date="2014" name="Genome Biol.">
        <title>Transcriptome and methylome profiling reveals relics of genome dominance in the mesopolyploid Brassica oleracea.</title>
        <authorList>
            <person name="Parkin I.A."/>
            <person name="Koh C."/>
            <person name="Tang H."/>
            <person name="Robinson S.J."/>
            <person name="Kagale S."/>
            <person name="Clarke W.E."/>
            <person name="Town C.D."/>
            <person name="Nixon J."/>
            <person name="Krishnakumar V."/>
            <person name="Bidwell S.L."/>
            <person name="Denoeud F."/>
            <person name="Belcram H."/>
            <person name="Links M.G."/>
            <person name="Just J."/>
            <person name="Clarke C."/>
            <person name="Bender T."/>
            <person name="Huebert T."/>
            <person name="Mason A.S."/>
            <person name="Pires J.C."/>
            <person name="Barker G."/>
            <person name="Moore J."/>
            <person name="Walley P.G."/>
            <person name="Manoli S."/>
            <person name="Batley J."/>
            <person name="Edwards D."/>
            <person name="Nelson M.N."/>
            <person name="Wang X."/>
            <person name="Paterson A.H."/>
            <person name="King G."/>
            <person name="Bancroft I."/>
            <person name="Chalhoub B."/>
            <person name="Sharpe A.G."/>
        </authorList>
    </citation>
    <scope>NUCLEOTIDE SEQUENCE</scope>
    <source>
        <strain evidence="2 3">cv. TO1000</strain>
    </source>
</reference>
<keyword evidence="3" id="KW-1185">Reference proteome</keyword>
<reference evidence="2" key="2">
    <citation type="submission" date="2015-03" db="UniProtKB">
        <authorList>
            <consortium name="EnsemblPlants"/>
        </authorList>
    </citation>
    <scope>IDENTIFICATION</scope>
</reference>